<protein>
    <submittedName>
        <fullName evidence="1">Uncharacterized protein</fullName>
    </submittedName>
</protein>
<dbReference type="EMBL" id="CP001359">
    <property type="protein sequence ID" value="ACL64287.1"/>
    <property type="molecule type" value="Genomic_DNA"/>
</dbReference>
<reference evidence="1" key="1">
    <citation type="submission" date="2009-01" db="EMBL/GenBank/DDBJ databases">
        <title>Complete sequence of Anaeromyxobacter dehalogenans 2CP-1.</title>
        <authorList>
            <consortium name="US DOE Joint Genome Institute"/>
            <person name="Lucas S."/>
            <person name="Copeland A."/>
            <person name="Lapidus A."/>
            <person name="Glavina del Rio T."/>
            <person name="Dalin E."/>
            <person name="Tice H."/>
            <person name="Bruce D."/>
            <person name="Goodwin L."/>
            <person name="Pitluck S."/>
            <person name="Saunders E."/>
            <person name="Brettin T."/>
            <person name="Detter J.C."/>
            <person name="Han C."/>
            <person name="Larimer F."/>
            <person name="Land M."/>
            <person name="Hauser L."/>
            <person name="Kyrpides N."/>
            <person name="Ovchinnikova G."/>
            <person name="Beliaev A.S."/>
            <person name="Richardson P."/>
        </authorList>
    </citation>
    <scope>NUCLEOTIDE SEQUENCE</scope>
    <source>
        <strain evidence="1">2CP-1</strain>
    </source>
</reference>
<dbReference type="AlphaFoldDB" id="B8JEG1"/>
<dbReference type="HOGENOM" id="CLU_143969_0_0_7"/>
<dbReference type="Proteomes" id="UP000007089">
    <property type="component" value="Chromosome"/>
</dbReference>
<organism evidence="1 2">
    <name type="scientific">Anaeromyxobacter dehalogenans (strain ATCC BAA-258 / DSM 21875 / 2CP-1)</name>
    <dbReference type="NCBI Taxonomy" id="455488"/>
    <lineage>
        <taxon>Bacteria</taxon>
        <taxon>Pseudomonadati</taxon>
        <taxon>Myxococcota</taxon>
        <taxon>Myxococcia</taxon>
        <taxon>Myxococcales</taxon>
        <taxon>Cystobacterineae</taxon>
        <taxon>Anaeromyxobacteraceae</taxon>
        <taxon>Anaeromyxobacter</taxon>
    </lineage>
</organism>
<evidence type="ECO:0000313" key="2">
    <source>
        <dbReference type="Proteomes" id="UP000007089"/>
    </source>
</evidence>
<keyword evidence="2" id="KW-1185">Reference proteome</keyword>
<accession>B8JEG1</accession>
<sequence>MPRPTRETSIDAIIRETADRVVERISAAIARQVGELVQDGIQREMAAGRAGRPARSSRRRVEITRWVADARARRVPNFVIEATGLDTKKKIVARFGENAAFEKGKPLPRARA</sequence>
<gene>
    <name evidence="1" type="ordered locus">A2cp1_0936</name>
</gene>
<name>B8JEG1_ANAD2</name>
<dbReference type="RefSeq" id="WP_012632291.1">
    <property type="nucleotide sequence ID" value="NC_011891.1"/>
</dbReference>
<proteinExistence type="predicted"/>
<dbReference type="KEGG" id="acp:A2cp1_0936"/>
<evidence type="ECO:0000313" key="1">
    <source>
        <dbReference type="EMBL" id="ACL64287.1"/>
    </source>
</evidence>